<evidence type="ECO:0000313" key="7">
    <source>
        <dbReference type="EMBL" id="HED11192.1"/>
    </source>
</evidence>
<feature type="short sequence motif" description="DGA/G" evidence="4">
    <location>
        <begin position="193"/>
        <end position="195"/>
    </location>
</feature>
<dbReference type="InterPro" id="IPR050301">
    <property type="entry name" value="NTE"/>
</dbReference>
<reference evidence="7" key="1">
    <citation type="journal article" date="2020" name="mSystems">
        <title>Genome- and Community-Level Interaction Insights into Carbon Utilization and Element Cycling Functions of Hydrothermarchaeota in Hydrothermal Sediment.</title>
        <authorList>
            <person name="Zhou Z."/>
            <person name="Liu Y."/>
            <person name="Xu W."/>
            <person name="Pan J."/>
            <person name="Luo Z.H."/>
            <person name="Li M."/>
        </authorList>
    </citation>
    <scope>NUCLEOTIDE SEQUENCE [LARGE SCALE GENOMIC DNA]</scope>
    <source>
        <strain evidence="7">HyVt-456</strain>
    </source>
</reference>
<organism evidence="7">
    <name type="scientific">Caldithrix abyssi</name>
    <dbReference type="NCBI Taxonomy" id="187145"/>
    <lineage>
        <taxon>Bacteria</taxon>
        <taxon>Pseudomonadati</taxon>
        <taxon>Calditrichota</taxon>
        <taxon>Calditrichia</taxon>
        <taxon>Calditrichales</taxon>
        <taxon>Calditrichaceae</taxon>
        <taxon>Caldithrix</taxon>
    </lineage>
</organism>
<feature type="short sequence motif" description="GXGXXG" evidence="4">
    <location>
        <begin position="20"/>
        <end position="25"/>
    </location>
</feature>
<keyword evidence="1 4" id="KW-0378">Hydrolase</keyword>
<accession>A0A7V1PW32</accession>
<evidence type="ECO:0000256" key="3">
    <source>
        <dbReference type="ARBA" id="ARBA00023098"/>
    </source>
</evidence>
<evidence type="ECO:0000256" key="2">
    <source>
        <dbReference type="ARBA" id="ARBA00022963"/>
    </source>
</evidence>
<keyword evidence="5" id="KW-0812">Transmembrane</keyword>
<evidence type="ECO:0000256" key="4">
    <source>
        <dbReference type="PROSITE-ProRule" id="PRU01161"/>
    </source>
</evidence>
<proteinExistence type="predicted"/>
<comment type="caution">
    <text evidence="7">The sequence shown here is derived from an EMBL/GenBank/DDBJ whole genome shotgun (WGS) entry which is preliminary data.</text>
</comment>
<dbReference type="GO" id="GO:0016042">
    <property type="term" value="P:lipid catabolic process"/>
    <property type="evidence" value="ECO:0007669"/>
    <property type="project" value="UniProtKB-UniRule"/>
</dbReference>
<keyword evidence="5" id="KW-1133">Transmembrane helix</keyword>
<dbReference type="AlphaFoldDB" id="A0A7V1PW32"/>
<keyword evidence="2 4" id="KW-0442">Lipid degradation</keyword>
<feature type="short sequence motif" description="GXSXG" evidence="4">
    <location>
        <begin position="47"/>
        <end position="51"/>
    </location>
</feature>
<feature type="transmembrane region" description="Helical" evidence="5">
    <location>
        <begin position="40"/>
        <end position="61"/>
    </location>
</feature>
<dbReference type="PROSITE" id="PS51635">
    <property type="entry name" value="PNPLA"/>
    <property type="match status" value="1"/>
</dbReference>
<feature type="active site" description="Nucleophile" evidence="4">
    <location>
        <position position="49"/>
    </location>
</feature>
<dbReference type="Pfam" id="PF01734">
    <property type="entry name" value="Patatin"/>
    <property type="match status" value="1"/>
</dbReference>
<keyword evidence="5" id="KW-0472">Membrane</keyword>
<feature type="active site" description="Proton acceptor" evidence="4">
    <location>
        <position position="193"/>
    </location>
</feature>
<keyword evidence="3 4" id="KW-0443">Lipid metabolism</keyword>
<protein>
    <submittedName>
        <fullName evidence="7">Patatin</fullName>
    </submittedName>
</protein>
<evidence type="ECO:0000256" key="5">
    <source>
        <dbReference type="SAM" id="Phobius"/>
    </source>
</evidence>
<dbReference type="EMBL" id="DRLD01000305">
    <property type="protein sequence ID" value="HED11192.1"/>
    <property type="molecule type" value="Genomic_DNA"/>
</dbReference>
<dbReference type="PANTHER" id="PTHR14226">
    <property type="entry name" value="NEUROPATHY TARGET ESTERASE/SWISS CHEESE D.MELANOGASTER"/>
    <property type="match status" value="1"/>
</dbReference>
<sequence>MRRKPSERRDVKKLGLALGGGGARGLAHIGILRVLERENIPVGVITGCSIGAIIGGLYAYYHNADKVEEHVRAMLTGEAIDDLDLEIFRSIEHKTMTEQLFDYMNSVRRYFSMLKTLNQPAIYGREEIDRIFEDFPDVDFSELKIRFATIATDLYSGREIVLDEGKLKQAVIASASIPGIFPPMEIDDLLLIDGGATDTIPVQVVKGQGAQYVLAIDVSKDIDDLSELDNGLKIIYRAEDIVTWHLTQERLAGVDILISPNVKRYSWAAIEKMDEIIEEGVVAAENSLDIIKKLLGK</sequence>
<name>A0A7V1PW32_CALAY</name>
<dbReference type="Gene3D" id="3.40.1090.10">
    <property type="entry name" value="Cytosolic phospholipase A2 catalytic domain"/>
    <property type="match status" value="1"/>
</dbReference>
<dbReference type="InterPro" id="IPR002641">
    <property type="entry name" value="PNPLA_dom"/>
</dbReference>
<evidence type="ECO:0000259" key="6">
    <source>
        <dbReference type="PROSITE" id="PS51635"/>
    </source>
</evidence>
<dbReference type="SUPFAM" id="SSF52151">
    <property type="entry name" value="FabD/lysophospholipase-like"/>
    <property type="match status" value="1"/>
</dbReference>
<gene>
    <name evidence="7" type="ORF">ENJ10_10935</name>
</gene>
<dbReference type="Proteomes" id="UP000886005">
    <property type="component" value="Unassembled WGS sequence"/>
</dbReference>
<feature type="domain" description="PNPLA" evidence="6">
    <location>
        <begin position="16"/>
        <end position="206"/>
    </location>
</feature>
<evidence type="ECO:0000256" key="1">
    <source>
        <dbReference type="ARBA" id="ARBA00022801"/>
    </source>
</evidence>
<dbReference type="PANTHER" id="PTHR14226:SF76">
    <property type="entry name" value="NTE FAMILY PROTEIN RSSA"/>
    <property type="match status" value="1"/>
</dbReference>
<dbReference type="GO" id="GO:0016787">
    <property type="term" value="F:hydrolase activity"/>
    <property type="evidence" value="ECO:0007669"/>
    <property type="project" value="UniProtKB-UniRule"/>
</dbReference>
<dbReference type="InterPro" id="IPR016035">
    <property type="entry name" value="Acyl_Trfase/lysoPLipase"/>
</dbReference>